<reference evidence="4 5" key="1">
    <citation type="submission" date="2018-10" db="EMBL/GenBank/DDBJ databases">
        <title>An updated phylogeny of the Alphaproteobacteria reveals that the parasitic Rickettsiales and Holosporales have independent origins.</title>
        <authorList>
            <person name="Munoz-Gomez S.A."/>
            <person name="Hess S."/>
            <person name="Burger G."/>
            <person name="Lang B.F."/>
            <person name="Susko E."/>
            <person name="Slamovits C.H."/>
            <person name="Roger A.J."/>
        </authorList>
    </citation>
    <scope>NUCLEOTIDE SEQUENCE [LARGE SCALE GENOMIC DNA]</scope>
    <source>
        <strain evidence="4">HOLO01</strain>
    </source>
</reference>
<dbReference type="Pfam" id="PF02575">
    <property type="entry name" value="YbaB_DNA_bd"/>
    <property type="match status" value="1"/>
</dbReference>
<dbReference type="SUPFAM" id="SSF82607">
    <property type="entry name" value="YbaB-like"/>
    <property type="match status" value="1"/>
</dbReference>
<comment type="subunit">
    <text evidence="2">Homodimer.</text>
</comment>
<dbReference type="Gene3D" id="3.30.1310.10">
    <property type="entry name" value="Nucleoid-associated protein YbaB-like domain"/>
    <property type="match status" value="1"/>
</dbReference>
<evidence type="ECO:0000256" key="2">
    <source>
        <dbReference type="HAMAP-Rule" id="MF_00274"/>
    </source>
</evidence>
<comment type="caution">
    <text evidence="4">The sequence shown here is derived from an EMBL/GenBank/DDBJ whole genome shotgun (WGS) entry which is preliminary data.</text>
</comment>
<sequence>MKNLNQMLKQAQQLQAQMGEMQKRMEEVEVSGNAGGGMIQVTVNGKGDLKRIKIDPALIDPKEVEILEDLIVAACHDAKTKAEAQTQEEMSKLTGGLNLPGGMKLPF</sequence>
<evidence type="ECO:0000256" key="1">
    <source>
        <dbReference type="ARBA" id="ARBA00023125"/>
    </source>
</evidence>
<dbReference type="PANTHER" id="PTHR33449:SF1">
    <property type="entry name" value="NUCLEOID-ASSOCIATED PROTEIN YBAB"/>
    <property type="match status" value="1"/>
</dbReference>
<dbReference type="OrthoDB" id="9803080at2"/>
<gene>
    <name evidence="4" type="ORF">EQU50_04570</name>
</gene>
<comment type="subcellular location">
    <subcellularLocation>
        <location evidence="2">Cytoplasm</location>
        <location evidence="2">Nucleoid</location>
    </subcellularLocation>
</comment>
<comment type="function">
    <text evidence="2">Binds to DNA and alters its conformation. May be involved in regulation of gene expression, nucleoid organization and DNA protection.</text>
</comment>
<feature type="compositionally biased region" description="Low complexity" evidence="3">
    <location>
        <begin position="1"/>
        <end position="18"/>
    </location>
</feature>
<dbReference type="PANTHER" id="PTHR33449">
    <property type="entry name" value="NUCLEOID-ASSOCIATED PROTEIN YBAB"/>
    <property type="match status" value="1"/>
</dbReference>
<proteinExistence type="inferred from homology"/>
<keyword evidence="2" id="KW-0963">Cytoplasm</keyword>
<protein>
    <recommendedName>
        <fullName evidence="2">Nucleoid-associated protein EQU50_04570</fullName>
    </recommendedName>
</protein>
<dbReference type="InterPro" id="IPR036894">
    <property type="entry name" value="YbaB-like_sf"/>
</dbReference>
<keyword evidence="1 2" id="KW-0238">DNA-binding</keyword>
<dbReference type="RefSeq" id="WP_130153967.1">
    <property type="nucleotide sequence ID" value="NZ_SCFB01000005.1"/>
</dbReference>
<dbReference type="AlphaFoldDB" id="A0A4Q7DJ95"/>
<dbReference type="GO" id="GO:0005829">
    <property type="term" value="C:cytosol"/>
    <property type="evidence" value="ECO:0007669"/>
    <property type="project" value="TreeGrafter"/>
</dbReference>
<dbReference type="HAMAP" id="MF_00274">
    <property type="entry name" value="DNA_YbaB_EbfC"/>
    <property type="match status" value="1"/>
</dbReference>
<feature type="region of interest" description="Disordered" evidence="3">
    <location>
        <begin position="1"/>
        <end position="20"/>
    </location>
</feature>
<dbReference type="NCBIfam" id="TIGR00103">
    <property type="entry name" value="DNA_YbaB_EbfC"/>
    <property type="match status" value="1"/>
</dbReference>
<dbReference type="PIRSF" id="PIRSF004555">
    <property type="entry name" value="UCP004555"/>
    <property type="match status" value="1"/>
</dbReference>
<evidence type="ECO:0000313" key="4">
    <source>
        <dbReference type="EMBL" id="RZI46215.1"/>
    </source>
</evidence>
<dbReference type="Proteomes" id="UP000293550">
    <property type="component" value="Unassembled WGS sequence"/>
</dbReference>
<comment type="similarity">
    <text evidence="2">Belongs to the YbaB/EbfC family.</text>
</comment>
<dbReference type="InterPro" id="IPR004401">
    <property type="entry name" value="YbaB/EbfC"/>
</dbReference>
<name>A0A4Q7DJ95_9PROT</name>
<dbReference type="GO" id="GO:0003677">
    <property type="term" value="F:DNA binding"/>
    <property type="evidence" value="ECO:0007669"/>
    <property type="project" value="UniProtKB-UniRule"/>
</dbReference>
<accession>A0A4Q7DJ95</accession>
<dbReference type="GO" id="GO:0043590">
    <property type="term" value="C:bacterial nucleoid"/>
    <property type="evidence" value="ECO:0007669"/>
    <property type="project" value="UniProtKB-UniRule"/>
</dbReference>
<evidence type="ECO:0000256" key="3">
    <source>
        <dbReference type="SAM" id="MobiDB-lite"/>
    </source>
</evidence>
<dbReference type="EMBL" id="SCFB01000005">
    <property type="protein sequence ID" value="RZI46215.1"/>
    <property type="molecule type" value="Genomic_DNA"/>
</dbReference>
<evidence type="ECO:0000313" key="5">
    <source>
        <dbReference type="Proteomes" id="UP000293550"/>
    </source>
</evidence>
<keyword evidence="5" id="KW-1185">Reference proteome</keyword>
<organism evidence="4 5">
    <name type="scientific">Candidatus Finniella inopinata</name>
    <dbReference type="NCBI Taxonomy" id="1696036"/>
    <lineage>
        <taxon>Bacteria</taxon>
        <taxon>Pseudomonadati</taxon>
        <taxon>Pseudomonadota</taxon>
        <taxon>Alphaproteobacteria</taxon>
        <taxon>Holosporales</taxon>
        <taxon>Candidatus Paracaedibacteraceae</taxon>
        <taxon>Candidatus Finniella</taxon>
    </lineage>
</organism>